<gene>
    <name evidence="2" type="ORF">RJT34_01158</name>
</gene>
<evidence type="ECO:0000313" key="2">
    <source>
        <dbReference type="EMBL" id="KAK7317163.1"/>
    </source>
</evidence>
<keyword evidence="3" id="KW-1185">Reference proteome</keyword>
<organism evidence="2 3">
    <name type="scientific">Clitoria ternatea</name>
    <name type="common">Butterfly pea</name>
    <dbReference type="NCBI Taxonomy" id="43366"/>
    <lineage>
        <taxon>Eukaryota</taxon>
        <taxon>Viridiplantae</taxon>
        <taxon>Streptophyta</taxon>
        <taxon>Embryophyta</taxon>
        <taxon>Tracheophyta</taxon>
        <taxon>Spermatophyta</taxon>
        <taxon>Magnoliopsida</taxon>
        <taxon>eudicotyledons</taxon>
        <taxon>Gunneridae</taxon>
        <taxon>Pentapetalae</taxon>
        <taxon>rosids</taxon>
        <taxon>fabids</taxon>
        <taxon>Fabales</taxon>
        <taxon>Fabaceae</taxon>
        <taxon>Papilionoideae</taxon>
        <taxon>50 kb inversion clade</taxon>
        <taxon>NPAAA clade</taxon>
        <taxon>indigoferoid/millettioid clade</taxon>
        <taxon>Phaseoleae</taxon>
        <taxon>Clitoria</taxon>
    </lineage>
</organism>
<dbReference type="Proteomes" id="UP001359559">
    <property type="component" value="Unassembled WGS sequence"/>
</dbReference>
<dbReference type="AlphaFoldDB" id="A0AAN9Q358"/>
<accession>A0AAN9Q358</accession>
<evidence type="ECO:0008006" key="4">
    <source>
        <dbReference type="Google" id="ProtNLM"/>
    </source>
</evidence>
<dbReference type="InterPro" id="IPR011990">
    <property type="entry name" value="TPR-like_helical_dom_sf"/>
</dbReference>
<reference evidence="2 3" key="1">
    <citation type="submission" date="2024-01" db="EMBL/GenBank/DDBJ databases">
        <title>The genomes of 5 underutilized Papilionoideae crops provide insights into root nodulation and disease resistance.</title>
        <authorList>
            <person name="Yuan L."/>
        </authorList>
    </citation>
    <scope>NUCLEOTIDE SEQUENCE [LARGE SCALE GENOMIC DNA]</scope>
    <source>
        <strain evidence="2">LY-2023</strain>
        <tissue evidence="2">Leaf</tissue>
    </source>
</reference>
<keyword evidence="1" id="KW-0677">Repeat</keyword>
<evidence type="ECO:0000313" key="3">
    <source>
        <dbReference type="Proteomes" id="UP001359559"/>
    </source>
</evidence>
<name>A0AAN9Q358_CLITE</name>
<evidence type="ECO:0000256" key="1">
    <source>
        <dbReference type="ARBA" id="ARBA00022737"/>
    </source>
</evidence>
<dbReference type="NCBIfam" id="TIGR00756">
    <property type="entry name" value="PPR"/>
    <property type="match status" value="1"/>
</dbReference>
<protein>
    <recommendedName>
        <fullName evidence="4">Pentatricopeptide repeat-containing protein</fullName>
    </recommendedName>
</protein>
<dbReference type="Gene3D" id="1.25.40.10">
    <property type="entry name" value="Tetratricopeptide repeat domain"/>
    <property type="match status" value="1"/>
</dbReference>
<dbReference type="EMBL" id="JAYKXN010000001">
    <property type="protein sequence ID" value="KAK7317163.1"/>
    <property type="molecule type" value="Genomic_DNA"/>
</dbReference>
<sequence>MCKGEDVLRWPFTQDRDAPPFRVFPIQVGIVRFSLFMAIKVAEHALLEESFEANVRDYTKIINYYGKHNLLEDAENTLVVMKQRGFICDQVVQTTMVDLYSKAAHLDRAKEYFEEIKLLGEHMDKRSYGSMIMAYISAGMPEE</sequence>
<dbReference type="Pfam" id="PF01535">
    <property type="entry name" value="PPR"/>
    <property type="match status" value="3"/>
</dbReference>
<dbReference type="InterPro" id="IPR002885">
    <property type="entry name" value="PPR_rpt"/>
</dbReference>
<comment type="caution">
    <text evidence="2">The sequence shown here is derived from an EMBL/GenBank/DDBJ whole genome shotgun (WGS) entry which is preliminary data.</text>
</comment>
<dbReference type="PANTHER" id="PTHR46862">
    <property type="entry name" value="OS07G0661900 PROTEIN"/>
    <property type="match status" value="1"/>
</dbReference>
<dbReference type="PANTHER" id="PTHR46862:SF3">
    <property type="entry name" value="OS07G0661900 PROTEIN"/>
    <property type="match status" value="1"/>
</dbReference>
<proteinExistence type="predicted"/>